<dbReference type="AlphaFoldDB" id="K4BAK5"/>
<dbReference type="InParanoid" id="K4BAK5"/>
<dbReference type="Proteomes" id="UP000004994">
    <property type="component" value="Chromosome 2"/>
</dbReference>
<sequence length="83" mass="9578">MKQNKVDCVADGKKFKRIAALLHCHHHHHHHHHHHQAGFLLAGHCLLSRWLRWLINLGSCPVLSFVKHLSAPWNCFPSIKDSS</sequence>
<dbReference type="Gramene" id="Solyc02g083370.1.1">
    <property type="protein sequence ID" value="Solyc02g083370.1.1"/>
    <property type="gene ID" value="Solyc02g083370.1"/>
</dbReference>
<evidence type="ECO:0000313" key="2">
    <source>
        <dbReference type="Proteomes" id="UP000004994"/>
    </source>
</evidence>
<dbReference type="PaxDb" id="4081-Solyc02g083370.1.1"/>
<evidence type="ECO:0000313" key="1">
    <source>
        <dbReference type="EnsemblPlants" id="Solyc02g083370.1.1"/>
    </source>
</evidence>
<organism evidence="1">
    <name type="scientific">Solanum lycopersicum</name>
    <name type="common">Tomato</name>
    <name type="synonym">Lycopersicon esculentum</name>
    <dbReference type="NCBI Taxonomy" id="4081"/>
    <lineage>
        <taxon>Eukaryota</taxon>
        <taxon>Viridiplantae</taxon>
        <taxon>Streptophyta</taxon>
        <taxon>Embryophyta</taxon>
        <taxon>Tracheophyta</taxon>
        <taxon>Spermatophyta</taxon>
        <taxon>Magnoliopsida</taxon>
        <taxon>eudicotyledons</taxon>
        <taxon>Gunneridae</taxon>
        <taxon>Pentapetalae</taxon>
        <taxon>asterids</taxon>
        <taxon>lamiids</taxon>
        <taxon>Solanales</taxon>
        <taxon>Solanaceae</taxon>
        <taxon>Solanoideae</taxon>
        <taxon>Solaneae</taxon>
        <taxon>Solanum</taxon>
        <taxon>Solanum subgen. Lycopersicon</taxon>
    </lineage>
</organism>
<keyword evidence="2" id="KW-1185">Reference proteome</keyword>
<reference evidence="1" key="1">
    <citation type="journal article" date="2012" name="Nature">
        <title>The tomato genome sequence provides insights into fleshy fruit evolution.</title>
        <authorList>
            <consortium name="Tomato Genome Consortium"/>
        </authorList>
    </citation>
    <scope>NUCLEOTIDE SEQUENCE [LARGE SCALE GENOMIC DNA]</scope>
    <source>
        <strain evidence="1">cv. Heinz 1706</strain>
    </source>
</reference>
<proteinExistence type="predicted"/>
<dbReference type="HOGENOM" id="CLU_2546958_0_0_1"/>
<name>K4BAK5_SOLLC</name>
<accession>K4BAK5</accession>
<dbReference type="EnsemblPlants" id="Solyc02g083370.1.1">
    <property type="protein sequence ID" value="Solyc02g083370.1.1"/>
    <property type="gene ID" value="Solyc02g083370.1"/>
</dbReference>
<protein>
    <submittedName>
        <fullName evidence="1">Uncharacterized protein</fullName>
    </submittedName>
</protein>
<reference evidence="1" key="2">
    <citation type="submission" date="2015-06" db="UniProtKB">
        <authorList>
            <consortium name="EnsemblPlants"/>
        </authorList>
    </citation>
    <scope>IDENTIFICATION</scope>
    <source>
        <strain evidence="1">cv. Heinz 1706</strain>
    </source>
</reference>